<evidence type="ECO:0000313" key="2">
    <source>
        <dbReference type="Proteomes" id="UP000043699"/>
    </source>
</evidence>
<gene>
    <name evidence="1" type="ORF">BN1080_00392</name>
</gene>
<evidence type="ECO:0000313" key="1">
    <source>
        <dbReference type="EMBL" id="CEG21481.1"/>
    </source>
</evidence>
<dbReference type="EMBL" id="CCXS01000001">
    <property type="protein sequence ID" value="CEG21481.1"/>
    <property type="molecule type" value="Genomic_DNA"/>
</dbReference>
<dbReference type="RefSeq" id="WP_052650006.1">
    <property type="nucleotide sequence ID" value="NZ_CCXS01000001.1"/>
</dbReference>
<name>A0A098EKE7_9BACL</name>
<reference evidence="1 2" key="1">
    <citation type="submission" date="2014-09" db="EMBL/GenBank/DDBJ databases">
        <authorList>
            <person name="Urmite Genomes Urmite Genomes"/>
        </authorList>
    </citation>
    <scope>NUCLEOTIDE SEQUENCE [LARGE SCALE GENOMIC DNA]</scope>
    <source>
        <strain evidence="1 2">ES2</strain>
    </source>
</reference>
<sequence>MESATLAQQTESIRSFESTIRKCETALAQMTEKGANTALLEKRLNALKIGLAILENVWHEQPFDCSPQEIRESREVLSGLIPSIERSYAKSKDGSPQKTLLERRIKSVKLAIEAIDDYFDG</sequence>
<proteinExistence type="predicted"/>
<dbReference type="STRING" id="1499687.BN1080_00392"/>
<protein>
    <submittedName>
        <fullName evidence="1">Uncharacterized protein</fullName>
    </submittedName>
</protein>
<keyword evidence="2" id="KW-1185">Reference proteome</keyword>
<dbReference type="AlphaFoldDB" id="A0A098EKE7"/>
<accession>A0A098EKE7</accession>
<dbReference type="OrthoDB" id="2313808at2"/>
<organism evidence="1 2">
    <name type="scientific">Planococcus massiliensis</name>
    <dbReference type="NCBI Taxonomy" id="1499687"/>
    <lineage>
        <taxon>Bacteria</taxon>
        <taxon>Bacillati</taxon>
        <taxon>Bacillota</taxon>
        <taxon>Bacilli</taxon>
        <taxon>Bacillales</taxon>
        <taxon>Caryophanaceae</taxon>
        <taxon>Planococcus</taxon>
    </lineage>
</organism>
<dbReference type="Proteomes" id="UP000043699">
    <property type="component" value="Unassembled WGS sequence"/>
</dbReference>